<evidence type="ECO:0000313" key="2">
    <source>
        <dbReference type="EMBL" id="AOG61005.1"/>
    </source>
</evidence>
<protein>
    <recommendedName>
        <fullName evidence="4">Lipoprotein</fullName>
    </recommendedName>
</protein>
<dbReference type="OrthoDB" id="388967at2"/>
<feature type="signal peptide" evidence="1">
    <location>
        <begin position="1"/>
        <end position="23"/>
    </location>
</feature>
<dbReference type="KEGG" id="shj:SHELI_v1c10580"/>
<feature type="chain" id="PRO_5008554066" description="Lipoprotein" evidence="1">
    <location>
        <begin position="24"/>
        <end position="340"/>
    </location>
</feature>
<evidence type="ECO:0000313" key="3">
    <source>
        <dbReference type="Proteomes" id="UP000094378"/>
    </source>
</evidence>
<dbReference type="PROSITE" id="PS51257">
    <property type="entry name" value="PROKAR_LIPOPROTEIN"/>
    <property type="match status" value="1"/>
</dbReference>
<dbReference type="Proteomes" id="UP000094378">
    <property type="component" value="Chromosome"/>
</dbReference>
<dbReference type="EMBL" id="CP017015">
    <property type="protein sequence ID" value="AOG61005.1"/>
    <property type="molecule type" value="Genomic_DNA"/>
</dbReference>
<sequence length="340" mass="36934">MKKLLSLLAATGLVATSGSVAVACNKNQDTKKDLGNLEVKDLGKINGNSDLPSLALIVSTINSKNKDYGLKTADITFDGKPTASEATIKAKDSSEKFTGSVKLAFEYKKTPSSATQIPLSLIRSVIDGDSTGQGFRPNQLNLGYVMTKSIKTRSEILESVKDFIEGVLNTPNAAFLPLTAEQIMDIVNVDYKDQLEGKGSSVSTDMDGKTEVKSLVATIKEGHEYDIEGYYLVGELIINIYQQNIISTNVQKNIDEVDLTNASDDKAKKDAIIKQFIAKNSYTKSNDEAHPKDGSGLSINDHFSVDSFDLTKNKAIISTSLNGDYYTKEAIEVTFTQKTK</sequence>
<gene>
    <name evidence="2" type="ORF">SHELI_v1c10580</name>
</gene>
<keyword evidence="3" id="KW-1185">Reference proteome</keyword>
<dbReference type="AlphaFoldDB" id="A0A1B3SM45"/>
<dbReference type="NCBIfam" id="NF045726">
    <property type="entry name" value="XXplasma_LP"/>
    <property type="match status" value="1"/>
</dbReference>
<accession>A0A1B3SM45</accession>
<name>A0A1B3SM45_9MOLU</name>
<proteinExistence type="predicted"/>
<keyword evidence="1" id="KW-0732">Signal</keyword>
<reference evidence="2 3" key="1">
    <citation type="submission" date="2016-08" db="EMBL/GenBank/DDBJ databases">
        <title>Complete genome sequence of Spiroplasma helicoides TABS-2 (DSM 22551).</title>
        <authorList>
            <person name="Shen W.-Y."/>
            <person name="Lo W.-S."/>
            <person name="Lai Y.-C."/>
            <person name="Kuo C.-H."/>
        </authorList>
    </citation>
    <scope>NUCLEOTIDE SEQUENCE [LARGE SCALE GENOMIC DNA]</scope>
    <source>
        <strain evidence="2 3">TABS-2</strain>
    </source>
</reference>
<dbReference type="InterPro" id="IPR054816">
    <property type="entry name" value="Lipoprotein_mollicutes-type_CS"/>
</dbReference>
<dbReference type="RefSeq" id="WP_069117385.1">
    <property type="nucleotide sequence ID" value="NZ_CP017015.1"/>
</dbReference>
<organism evidence="2 3">
    <name type="scientific">Spiroplasma helicoides</name>
    <dbReference type="NCBI Taxonomy" id="216938"/>
    <lineage>
        <taxon>Bacteria</taxon>
        <taxon>Bacillati</taxon>
        <taxon>Mycoplasmatota</taxon>
        <taxon>Mollicutes</taxon>
        <taxon>Entomoplasmatales</taxon>
        <taxon>Spiroplasmataceae</taxon>
        <taxon>Spiroplasma</taxon>
    </lineage>
</organism>
<dbReference type="NCBIfam" id="NF038029">
    <property type="entry name" value="LP_plasma"/>
    <property type="match status" value="1"/>
</dbReference>
<evidence type="ECO:0008006" key="4">
    <source>
        <dbReference type="Google" id="ProtNLM"/>
    </source>
</evidence>
<evidence type="ECO:0000256" key="1">
    <source>
        <dbReference type="SAM" id="SignalP"/>
    </source>
</evidence>